<keyword evidence="4" id="KW-0560">Oxidoreductase</keyword>
<dbReference type="PRINTS" id="PR00465">
    <property type="entry name" value="EP450IV"/>
</dbReference>
<dbReference type="PANTHER" id="PTHR24305:SF166">
    <property type="entry name" value="CYTOCHROME P450 12A4, MITOCHONDRIAL-RELATED"/>
    <property type="match status" value="1"/>
</dbReference>
<evidence type="ECO:0000256" key="1">
    <source>
        <dbReference type="ARBA" id="ARBA00001971"/>
    </source>
</evidence>
<keyword evidence="8" id="KW-0503">Monooxygenase</keyword>
<dbReference type="InterPro" id="IPR036396">
    <property type="entry name" value="Cyt_P450_sf"/>
</dbReference>
<reference evidence="9" key="1">
    <citation type="journal article" date="2014" name="Genome Announc.">
        <title>Draft genome sequence of the formaldehyde-resistant fungus Byssochlamys spectabilis No. 5 (anamorph Paecilomyces variotii No. 5) (NBRC109023).</title>
        <authorList>
            <person name="Oka T."/>
            <person name="Ekino K."/>
            <person name="Fukuda K."/>
            <person name="Nomura Y."/>
        </authorList>
    </citation>
    <scope>NUCLEOTIDE SEQUENCE [LARGE SCALE GENOMIC DNA]</scope>
    <source>
        <strain evidence="9">No. 5 / NBRC 109023</strain>
    </source>
</reference>
<dbReference type="AlphaFoldDB" id="V5HUY3"/>
<comment type="similarity">
    <text evidence="2">Belongs to the cytochrome P450 family.</text>
</comment>
<dbReference type="Proteomes" id="UP000018001">
    <property type="component" value="Unassembled WGS sequence"/>
</dbReference>
<dbReference type="eggNOG" id="KOG0158">
    <property type="taxonomic scope" value="Eukaryota"/>
</dbReference>
<keyword evidence="7" id="KW-0812">Transmembrane</keyword>
<dbReference type="InterPro" id="IPR002403">
    <property type="entry name" value="Cyt_P450_E_grp-IV"/>
</dbReference>
<gene>
    <name evidence="8" type="ORF">PVAR5_2065</name>
</gene>
<dbReference type="GO" id="GO:0020037">
    <property type="term" value="F:heme binding"/>
    <property type="evidence" value="ECO:0007669"/>
    <property type="project" value="InterPro"/>
</dbReference>
<evidence type="ECO:0000256" key="6">
    <source>
        <dbReference type="PIRSR" id="PIRSR602403-1"/>
    </source>
</evidence>
<evidence type="ECO:0000313" key="8">
    <source>
        <dbReference type="EMBL" id="GAD93455.1"/>
    </source>
</evidence>
<dbReference type="GO" id="GO:0004497">
    <property type="term" value="F:monooxygenase activity"/>
    <property type="evidence" value="ECO:0007669"/>
    <property type="project" value="UniProtKB-KW"/>
</dbReference>
<keyword evidence="9" id="KW-1185">Reference proteome</keyword>
<dbReference type="GO" id="GO:0005506">
    <property type="term" value="F:iron ion binding"/>
    <property type="evidence" value="ECO:0007669"/>
    <property type="project" value="InterPro"/>
</dbReference>
<evidence type="ECO:0000256" key="3">
    <source>
        <dbReference type="ARBA" id="ARBA00022723"/>
    </source>
</evidence>
<protein>
    <submittedName>
        <fullName evidence="8">Benzoate 4-monooxygenase cytochrome P450</fullName>
    </submittedName>
</protein>
<feature type="binding site" description="axial binding residue" evidence="6">
    <location>
        <position position="440"/>
    </location>
    <ligand>
        <name>heme</name>
        <dbReference type="ChEBI" id="CHEBI:30413"/>
    </ligand>
    <ligandPart>
        <name>Fe</name>
        <dbReference type="ChEBI" id="CHEBI:18248"/>
    </ligandPart>
</feature>
<dbReference type="HOGENOM" id="CLU_001570_14_4_1"/>
<name>V5HUY3_BYSSN</name>
<dbReference type="PANTHER" id="PTHR24305">
    <property type="entry name" value="CYTOCHROME P450"/>
    <property type="match status" value="1"/>
</dbReference>
<dbReference type="GO" id="GO:0016705">
    <property type="term" value="F:oxidoreductase activity, acting on paired donors, with incorporation or reduction of molecular oxygen"/>
    <property type="evidence" value="ECO:0007669"/>
    <property type="project" value="InterPro"/>
</dbReference>
<dbReference type="OrthoDB" id="3171356at2759"/>
<dbReference type="Pfam" id="PF00067">
    <property type="entry name" value="p450"/>
    <property type="match status" value="1"/>
</dbReference>
<comment type="cofactor">
    <cofactor evidence="1 6">
        <name>heme</name>
        <dbReference type="ChEBI" id="CHEBI:30413"/>
    </cofactor>
</comment>
<keyword evidence="7" id="KW-1133">Transmembrane helix</keyword>
<evidence type="ECO:0000256" key="7">
    <source>
        <dbReference type="SAM" id="Phobius"/>
    </source>
</evidence>
<dbReference type="InParanoid" id="V5HUY3"/>
<dbReference type="Gene3D" id="1.10.630.10">
    <property type="entry name" value="Cytochrome P450"/>
    <property type="match status" value="1"/>
</dbReference>
<dbReference type="SUPFAM" id="SSF48264">
    <property type="entry name" value="Cytochrome P450"/>
    <property type="match status" value="1"/>
</dbReference>
<keyword evidence="3 6" id="KW-0479">Metal-binding</keyword>
<dbReference type="InterPro" id="IPR001128">
    <property type="entry name" value="Cyt_P450"/>
</dbReference>
<organism evidence="8 9">
    <name type="scientific">Byssochlamys spectabilis (strain No. 5 / NBRC 109023)</name>
    <name type="common">Paecilomyces variotii</name>
    <dbReference type="NCBI Taxonomy" id="1356009"/>
    <lineage>
        <taxon>Eukaryota</taxon>
        <taxon>Fungi</taxon>
        <taxon>Dikarya</taxon>
        <taxon>Ascomycota</taxon>
        <taxon>Pezizomycotina</taxon>
        <taxon>Eurotiomycetes</taxon>
        <taxon>Eurotiomycetidae</taxon>
        <taxon>Eurotiales</taxon>
        <taxon>Thermoascaceae</taxon>
        <taxon>Paecilomyces</taxon>
    </lineage>
</organism>
<feature type="transmembrane region" description="Helical" evidence="7">
    <location>
        <begin position="295"/>
        <end position="316"/>
    </location>
</feature>
<evidence type="ECO:0000256" key="2">
    <source>
        <dbReference type="ARBA" id="ARBA00010617"/>
    </source>
</evidence>
<keyword evidence="7" id="KW-0472">Membrane</keyword>
<keyword evidence="5 6" id="KW-0408">Iron</keyword>
<sequence>MNGFLLAATLAVGFLFSVWRIYLCPWSRFPGPKLAALSSWYEWYWEVHRKGKLTGHLEELHNLYGPVVRYGPRHIHFNDPSLYKEIYRRNPTYAKDPTFYGTPRYPSTFRETNIEKHSIRRYVLSRSFNAAGIQRRMPMIIDHYDSVMKKLDDLVETGHTTINIFNLSRSLAADVLSNYITGSAFGCINEDDNGFDSMFVRAIQYSSDTYFENRNPFLLWWKRLVKSTRRNLPTGNKMLDEITFSDSLVKYYLSRRNELKEDEDHSVLATLLRSDTRHNFQPLSKPELMAEGRSLLAAGVNTIGFALSATLFYIAWDKEVQTFLQTELGVHESHVSESAPQQTITELPYLNACIKEGYRLSGTVNGRLPRVAGREGVHIGEYFLPEGTVFGMGNNACHMSPKVFEEPEKFMPMRWIDNDESTIQMMSANLHPYGWGPRQCLGEKCVT</sequence>
<evidence type="ECO:0000256" key="4">
    <source>
        <dbReference type="ARBA" id="ARBA00023002"/>
    </source>
</evidence>
<evidence type="ECO:0000256" key="5">
    <source>
        <dbReference type="ARBA" id="ARBA00023004"/>
    </source>
</evidence>
<dbReference type="InterPro" id="IPR050121">
    <property type="entry name" value="Cytochrome_P450_monoxygenase"/>
</dbReference>
<dbReference type="EMBL" id="BAUL01000057">
    <property type="protein sequence ID" value="GAD93455.1"/>
    <property type="molecule type" value="Genomic_DNA"/>
</dbReference>
<comment type="caution">
    <text evidence="8">The sequence shown here is derived from an EMBL/GenBank/DDBJ whole genome shotgun (WGS) entry which is preliminary data.</text>
</comment>
<keyword evidence="6" id="KW-0349">Heme</keyword>
<accession>V5HUY3</accession>
<proteinExistence type="inferred from homology"/>
<evidence type="ECO:0000313" key="9">
    <source>
        <dbReference type="Proteomes" id="UP000018001"/>
    </source>
</evidence>